<feature type="region of interest" description="Disordered" evidence="1">
    <location>
        <begin position="241"/>
        <end position="294"/>
    </location>
</feature>
<evidence type="ECO:0000313" key="2">
    <source>
        <dbReference type="EMBL" id="CAF3398702.1"/>
    </source>
</evidence>
<feature type="compositionally biased region" description="Acidic residues" evidence="1">
    <location>
        <begin position="258"/>
        <end position="278"/>
    </location>
</feature>
<proteinExistence type="predicted"/>
<protein>
    <recommendedName>
        <fullName evidence="4">Peptidase C1A papain C-terminal domain-containing protein</fullName>
    </recommendedName>
</protein>
<gene>
    <name evidence="2" type="ORF">TIS948_LOCUS27497</name>
</gene>
<evidence type="ECO:0000313" key="3">
    <source>
        <dbReference type="Proteomes" id="UP000663825"/>
    </source>
</evidence>
<dbReference type="OrthoDB" id="5821723at2759"/>
<comment type="caution">
    <text evidence="2">The sequence shown here is derived from an EMBL/GenBank/DDBJ whole genome shotgun (WGS) entry which is preliminary data.</text>
</comment>
<dbReference type="SUPFAM" id="SSF54001">
    <property type="entry name" value="Cysteine proteinases"/>
    <property type="match status" value="1"/>
</dbReference>
<evidence type="ECO:0000256" key="1">
    <source>
        <dbReference type="SAM" id="MobiDB-lite"/>
    </source>
</evidence>
<reference evidence="2" key="1">
    <citation type="submission" date="2021-02" db="EMBL/GenBank/DDBJ databases">
        <authorList>
            <person name="Nowell W R."/>
        </authorList>
    </citation>
    <scope>NUCLEOTIDE SEQUENCE</scope>
</reference>
<dbReference type="Proteomes" id="UP000663825">
    <property type="component" value="Unassembled WGS sequence"/>
</dbReference>
<feature type="compositionally biased region" description="Basic and acidic residues" evidence="1">
    <location>
        <begin position="284"/>
        <end position="294"/>
    </location>
</feature>
<name>A0A817ZWM4_9BILA</name>
<dbReference type="InterPro" id="IPR038765">
    <property type="entry name" value="Papain-like_cys_pep_sf"/>
</dbReference>
<sequence length="294" mass="33015">MAGLKYLYDANAKCKYRVDCILPSDSIVFGDKQEEDFSGHITISNSELPSKVDLRPGMTAVEDQGKIGSCVANACAENDKPIDVSRLFLYYNAHRRAKQSNERLVDKGCNISNAIMALSEHGTCEEELWALDVTKINECSIAELYGHPDNYKIIDSLQLNVNLNEMKSCLAQGFPFIFGLQMSKDFSHGGKRTNGYMRAPLTGEKEGIKGYCYIAYDYMINPGFLLGEPHAIRSVEKDDMSYDHSNAEDSTDCRFDENSDEGENDDEDDWYIEEEDDGSGVNQQHDRGEESEVE</sequence>
<feature type="compositionally biased region" description="Basic and acidic residues" evidence="1">
    <location>
        <begin position="241"/>
        <end position="257"/>
    </location>
</feature>
<organism evidence="2 3">
    <name type="scientific">Rotaria socialis</name>
    <dbReference type="NCBI Taxonomy" id="392032"/>
    <lineage>
        <taxon>Eukaryota</taxon>
        <taxon>Metazoa</taxon>
        <taxon>Spiralia</taxon>
        <taxon>Gnathifera</taxon>
        <taxon>Rotifera</taxon>
        <taxon>Eurotatoria</taxon>
        <taxon>Bdelloidea</taxon>
        <taxon>Philodinida</taxon>
        <taxon>Philodinidae</taxon>
        <taxon>Rotaria</taxon>
    </lineage>
</organism>
<evidence type="ECO:0008006" key="4">
    <source>
        <dbReference type="Google" id="ProtNLM"/>
    </source>
</evidence>
<accession>A0A817ZWM4</accession>
<dbReference type="Gene3D" id="3.90.70.10">
    <property type="entry name" value="Cysteine proteinases"/>
    <property type="match status" value="1"/>
</dbReference>
<dbReference type="EMBL" id="CAJNXB010004919">
    <property type="protein sequence ID" value="CAF3398702.1"/>
    <property type="molecule type" value="Genomic_DNA"/>
</dbReference>
<dbReference type="AlphaFoldDB" id="A0A817ZWM4"/>